<name>A0ABU8S2D4_9SPHN</name>
<evidence type="ECO:0000313" key="3">
    <source>
        <dbReference type="Proteomes" id="UP001361239"/>
    </source>
</evidence>
<dbReference type="EMBL" id="JBBHJZ010000005">
    <property type="protein sequence ID" value="MEJ5979117.1"/>
    <property type="molecule type" value="Genomic_DNA"/>
</dbReference>
<proteinExistence type="predicted"/>
<comment type="caution">
    <text evidence="2">The sequence shown here is derived from an EMBL/GenBank/DDBJ whole genome shotgun (WGS) entry which is preliminary data.</text>
</comment>
<keyword evidence="1" id="KW-0175">Coiled coil</keyword>
<accession>A0ABU8S2D4</accession>
<gene>
    <name evidence="2" type="ORF">WG901_20865</name>
</gene>
<protein>
    <submittedName>
        <fullName evidence="2">Uncharacterized protein</fullName>
    </submittedName>
</protein>
<dbReference type="RefSeq" id="WP_339589052.1">
    <property type="nucleotide sequence ID" value="NZ_JBBHJZ010000005.1"/>
</dbReference>
<keyword evidence="3" id="KW-1185">Reference proteome</keyword>
<sequence>MALEQQIEELRAELSVCSDDAERAQIAAELELAKAQLTAQERRA</sequence>
<feature type="coiled-coil region" evidence="1">
    <location>
        <begin position="7"/>
        <end position="43"/>
    </location>
</feature>
<evidence type="ECO:0000313" key="2">
    <source>
        <dbReference type="EMBL" id="MEJ5979117.1"/>
    </source>
</evidence>
<dbReference type="Proteomes" id="UP001361239">
    <property type="component" value="Unassembled WGS sequence"/>
</dbReference>
<evidence type="ECO:0000256" key="1">
    <source>
        <dbReference type="SAM" id="Coils"/>
    </source>
</evidence>
<reference evidence="2 3" key="1">
    <citation type="submission" date="2024-03" db="EMBL/GenBank/DDBJ databases">
        <authorList>
            <person name="Jo J.-H."/>
        </authorList>
    </citation>
    <scope>NUCLEOTIDE SEQUENCE [LARGE SCALE GENOMIC DNA]</scope>
    <source>
        <strain evidence="2 3">PS1R-30</strain>
    </source>
</reference>
<organism evidence="2 3">
    <name type="scientific">Novosphingobium anseongense</name>
    <dbReference type="NCBI Taxonomy" id="3133436"/>
    <lineage>
        <taxon>Bacteria</taxon>
        <taxon>Pseudomonadati</taxon>
        <taxon>Pseudomonadota</taxon>
        <taxon>Alphaproteobacteria</taxon>
        <taxon>Sphingomonadales</taxon>
        <taxon>Sphingomonadaceae</taxon>
        <taxon>Novosphingobium</taxon>
    </lineage>
</organism>